<evidence type="ECO:0000313" key="3">
    <source>
        <dbReference type="Proteomes" id="UP000186594"/>
    </source>
</evidence>
<dbReference type="Proteomes" id="UP000186594">
    <property type="component" value="Unassembled WGS sequence"/>
</dbReference>
<organism evidence="2 3">
    <name type="scientific">Neolecta irregularis (strain DAH-3)</name>
    <dbReference type="NCBI Taxonomy" id="1198029"/>
    <lineage>
        <taxon>Eukaryota</taxon>
        <taxon>Fungi</taxon>
        <taxon>Dikarya</taxon>
        <taxon>Ascomycota</taxon>
        <taxon>Taphrinomycotina</taxon>
        <taxon>Neolectales</taxon>
        <taxon>Neolectaceae</taxon>
        <taxon>Neolecta</taxon>
    </lineage>
</organism>
<sequence length="198" mass="22549">MLCLLHILVPLGCLLAHITAVDPIGDPGSTSTDDSQLELDLDSVIDSWFKDEEYMIHSPQNLKIPPVVDHDETGTTSSSLTTTQDYEDIYYRVSNTLQPLFINHAPPQPDVSRPTVFEILKSPELEINRPTARRLKGEYDIVDETPTWMKKDSERVRIVSTRLQDGSWLSQTRRKRVRGVGKQKKIAKGIFTEIKEEF</sequence>
<feature type="signal peptide" evidence="1">
    <location>
        <begin position="1"/>
        <end position="20"/>
    </location>
</feature>
<name>A0A1U7LRA5_NEOID</name>
<protein>
    <submittedName>
        <fullName evidence="2">Uncharacterized protein</fullName>
    </submittedName>
</protein>
<evidence type="ECO:0000313" key="2">
    <source>
        <dbReference type="EMBL" id="OLL25195.1"/>
    </source>
</evidence>
<reference evidence="2 3" key="1">
    <citation type="submission" date="2016-04" db="EMBL/GenBank/DDBJ databases">
        <title>Evolutionary innovation and constraint leading to complex multicellularity in the Ascomycota.</title>
        <authorList>
            <person name="Cisse O."/>
            <person name="Nguyen A."/>
            <person name="Hewitt D.A."/>
            <person name="Jedd G."/>
            <person name="Stajich J.E."/>
        </authorList>
    </citation>
    <scope>NUCLEOTIDE SEQUENCE [LARGE SCALE GENOMIC DNA]</scope>
    <source>
        <strain evidence="2 3">DAH-3</strain>
    </source>
</reference>
<dbReference type="EMBL" id="LXFE01000477">
    <property type="protein sequence ID" value="OLL25195.1"/>
    <property type="molecule type" value="Genomic_DNA"/>
</dbReference>
<keyword evidence="1" id="KW-0732">Signal</keyword>
<comment type="caution">
    <text evidence="2">The sequence shown here is derived from an EMBL/GenBank/DDBJ whole genome shotgun (WGS) entry which is preliminary data.</text>
</comment>
<evidence type="ECO:0000256" key="1">
    <source>
        <dbReference type="SAM" id="SignalP"/>
    </source>
</evidence>
<feature type="chain" id="PRO_5012143248" evidence="1">
    <location>
        <begin position="21"/>
        <end position="198"/>
    </location>
</feature>
<gene>
    <name evidence="2" type="ORF">NEOLI_003415</name>
</gene>
<keyword evidence="3" id="KW-1185">Reference proteome</keyword>
<proteinExistence type="predicted"/>
<dbReference type="AlphaFoldDB" id="A0A1U7LRA5"/>
<accession>A0A1U7LRA5</accession>